<accession>A0A1C7MQT5</accession>
<feature type="region of interest" description="Disordered" evidence="1">
    <location>
        <begin position="174"/>
        <end position="270"/>
    </location>
</feature>
<dbReference type="InterPro" id="IPR024610">
    <property type="entry name" value="ING_N_histone-binding"/>
</dbReference>
<proteinExistence type="predicted"/>
<feature type="compositionally biased region" description="Basic residues" evidence="1">
    <location>
        <begin position="214"/>
        <end position="223"/>
    </location>
</feature>
<name>A0A1C7MQT5_GRIFR</name>
<evidence type="ECO:0000256" key="1">
    <source>
        <dbReference type="SAM" id="MobiDB-lite"/>
    </source>
</evidence>
<dbReference type="SMART" id="SM01408">
    <property type="entry name" value="ING"/>
    <property type="match status" value="1"/>
</dbReference>
<gene>
    <name evidence="3" type="ORF">A0H81_01397</name>
</gene>
<evidence type="ECO:0000313" key="4">
    <source>
        <dbReference type="Proteomes" id="UP000092993"/>
    </source>
</evidence>
<dbReference type="Proteomes" id="UP000092993">
    <property type="component" value="Unassembled WGS sequence"/>
</dbReference>
<evidence type="ECO:0000259" key="2">
    <source>
        <dbReference type="SMART" id="SM01408"/>
    </source>
</evidence>
<organism evidence="3 4">
    <name type="scientific">Grifola frondosa</name>
    <name type="common">Maitake</name>
    <name type="synonym">Polyporus frondosus</name>
    <dbReference type="NCBI Taxonomy" id="5627"/>
    <lineage>
        <taxon>Eukaryota</taxon>
        <taxon>Fungi</taxon>
        <taxon>Dikarya</taxon>
        <taxon>Basidiomycota</taxon>
        <taxon>Agaricomycotina</taxon>
        <taxon>Agaricomycetes</taxon>
        <taxon>Polyporales</taxon>
        <taxon>Grifolaceae</taxon>
        <taxon>Grifola</taxon>
    </lineage>
</organism>
<feature type="domain" description="Inhibitor of growth protein N-terminal histone-binding" evidence="2">
    <location>
        <begin position="22"/>
        <end position="125"/>
    </location>
</feature>
<dbReference type="EMBL" id="LUGG01000001">
    <property type="protein sequence ID" value="OBZ79235.1"/>
    <property type="molecule type" value="Genomic_DNA"/>
</dbReference>
<feature type="compositionally biased region" description="Polar residues" evidence="1">
    <location>
        <begin position="232"/>
        <end position="270"/>
    </location>
</feature>
<comment type="caution">
    <text evidence="3">The sequence shown here is derived from an EMBL/GenBank/DDBJ whole genome shotgun (WGS) entry which is preliminary data.</text>
</comment>
<dbReference type="Gene3D" id="6.10.140.1740">
    <property type="match status" value="1"/>
</dbReference>
<reference evidence="3 4" key="1">
    <citation type="submission" date="2016-03" db="EMBL/GenBank/DDBJ databases">
        <title>Whole genome sequencing of Grifola frondosa 9006-11.</title>
        <authorList>
            <person name="Min B."/>
            <person name="Park H."/>
            <person name="Kim J.-G."/>
            <person name="Cho H."/>
            <person name="Oh Y.-L."/>
            <person name="Kong W.-S."/>
            <person name="Choi I.-G."/>
        </authorList>
    </citation>
    <scope>NUCLEOTIDE SEQUENCE [LARGE SCALE GENOMIC DNA]</scope>
    <source>
        <strain evidence="3 4">9006-11</strain>
    </source>
</reference>
<dbReference type="Pfam" id="PF12998">
    <property type="entry name" value="ING"/>
    <property type="match status" value="1"/>
</dbReference>
<protein>
    <recommendedName>
        <fullName evidence="2">Inhibitor of growth protein N-terminal histone-binding domain-containing protein</fullName>
    </recommendedName>
</protein>
<dbReference type="STRING" id="5627.A0A1C7MQT5"/>
<dbReference type="CDD" id="cd16859">
    <property type="entry name" value="ING_ING4_5"/>
    <property type="match status" value="1"/>
</dbReference>
<dbReference type="AlphaFoldDB" id="A0A1C7MQT5"/>
<sequence length="270" mass="29412">MSRRPPNFNVSANPTTAQTLALLSEYTHVLDSLPLDLSRNFADLRELDAVLSSSMAVLTYKIKQLTVMIEANSGSKEERLWLLIDIAEEAARLKLGGEDKIRVACHAADGLRGHRAYMKALLERAPDGEFEAVTDLLARKTVYPHVATRQYLPPGMVGEGGRRNRRGAYGSLLVHAAGDASPNKRKRAAVRDEDGEVLGKTPRKERAGDNLHAPRQRNGARSKKTTDRAASPTESLLSVASHLPQSHLQTQLPASNPRQNVSARAGSNAS</sequence>
<evidence type="ECO:0000313" key="3">
    <source>
        <dbReference type="EMBL" id="OBZ79235.1"/>
    </source>
</evidence>
<keyword evidence="4" id="KW-1185">Reference proteome</keyword>
<dbReference type="OrthoDB" id="2505961at2759"/>